<dbReference type="Proteomes" id="UP000228909">
    <property type="component" value="Unassembled WGS sequence"/>
</dbReference>
<gene>
    <name evidence="1" type="ORF">COU43_00565</name>
</gene>
<dbReference type="EMBL" id="PFCK01000016">
    <property type="protein sequence ID" value="PIR71791.1"/>
    <property type="molecule type" value="Genomic_DNA"/>
</dbReference>
<proteinExistence type="predicted"/>
<organism evidence="1 2">
    <name type="scientific">Candidatus Nealsonbacteria bacterium CG10_big_fil_rev_8_21_14_0_10_37_25</name>
    <dbReference type="NCBI Taxonomy" id="1974711"/>
    <lineage>
        <taxon>Bacteria</taxon>
        <taxon>Candidatus Nealsoniibacteriota</taxon>
    </lineage>
</organism>
<reference evidence="2" key="1">
    <citation type="submission" date="2017-09" db="EMBL/GenBank/DDBJ databases">
        <title>Depth-based differentiation of microbial function through sediment-hosted aquifers and enrichment of novel symbionts in the deep terrestrial subsurface.</title>
        <authorList>
            <person name="Probst A.J."/>
            <person name="Ladd B."/>
            <person name="Jarett J.K."/>
            <person name="Geller-Mcgrath D.E."/>
            <person name="Sieber C.M.K."/>
            <person name="Emerson J.B."/>
            <person name="Anantharaman K."/>
            <person name="Thomas B.C."/>
            <person name="Malmstrom R."/>
            <person name="Stieglmeier M."/>
            <person name="Klingl A."/>
            <person name="Woyke T."/>
            <person name="Ryan C.M."/>
            <person name="Banfield J.F."/>
        </authorList>
    </citation>
    <scope>NUCLEOTIDE SEQUENCE [LARGE SCALE GENOMIC DNA]</scope>
</reference>
<protein>
    <submittedName>
        <fullName evidence="1">Uncharacterized protein</fullName>
    </submittedName>
</protein>
<accession>A0A2H0TJS7</accession>
<evidence type="ECO:0000313" key="1">
    <source>
        <dbReference type="EMBL" id="PIR71791.1"/>
    </source>
</evidence>
<evidence type="ECO:0000313" key="2">
    <source>
        <dbReference type="Proteomes" id="UP000228909"/>
    </source>
</evidence>
<sequence length="71" mass="8399">MTKKQQFLLEHNKLSPLNLQATTSLLSRFRIEKASLFKDDNWSIDKLRRPFILWLTSLAVGEKENIKKKKI</sequence>
<name>A0A2H0TJS7_9BACT</name>
<comment type="caution">
    <text evidence="1">The sequence shown here is derived from an EMBL/GenBank/DDBJ whole genome shotgun (WGS) entry which is preliminary data.</text>
</comment>
<dbReference type="AlphaFoldDB" id="A0A2H0TJS7"/>